<dbReference type="Pfam" id="PF00676">
    <property type="entry name" value="E1_dh"/>
    <property type="match status" value="1"/>
</dbReference>
<evidence type="ECO:0000313" key="8">
    <source>
        <dbReference type="Proteomes" id="UP001174909"/>
    </source>
</evidence>
<evidence type="ECO:0000313" key="7">
    <source>
        <dbReference type="EMBL" id="CAI8031149.1"/>
    </source>
</evidence>
<comment type="cofactor">
    <cofactor evidence="1">
        <name>thiamine diphosphate</name>
        <dbReference type="ChEBI" id="CHEBI:58937"/>
    </cofactor>
</comment>
<dbReference type="PANTHER" id="PTHR11516">
    <property type="entry name" value="PYRUVATE DEHYDROGENASE E1 COMPONENT, ALPHA SUBUNIT BACTERIAL AND ORGANELLAR"/>
    <property type="match status" value="1"/>
</dbReference>
<dbReference type="Proteomes" id="UP001174909">
    <property type="component" value="Unassembled WGS sequence"/>
</dbReference>
<name>A0AA35WSG4_GEOBA</name>
<evidence type="ECO:0000259" key="6">
    <source>
        <dbReference type="Pfam" id="PF00676"/>
    </source>
</evidence>
<evidence type="ECO:0000256" key="1">
    <source>
        <dbReference type="ARBA" id="ARBA00001964"/>
    </source>
</evidence>
<keyword evidence="5" id="KW-0175">Coiled coil</keyword>
<accession>A0AA35WSG4</accession>
<dbReference type="GO" id="GO:0004739">
    <property type="term" value="F:pyruvate dehydrogenase (acetyl-transferring) activity"/>
    <property type="evidence" value="ECO:0007669"/>
    <property type="project" value="TreeGrafter"/>
</dbReference>
<protein>
    <submittedName>
        <fullName evidence="7">Acetoin:2,6-dichlorophenolindophenol oxidoreductase subunit alpha</fullName>
    </submittedName>
</protein>
<dbReference type="PANTHER" id="PTHR11516:SF60">
    <property type="entry name" value="PYRUVATE DEHYDROGENASE E1 COMPONENT SUBUNIT ALPHA"/>
    <property type="match status" value="1"/>
</dbReference>
<evidence type="ECO:0000256" key="2">
    <source>
        <dbReference type="ARBA" id="ARBA00022946"/>
    </source>
</evidence>
<dbReference type="Gene3D" id="3.40.50.970">
    <property type="match status" value="1"/>
</dbReference>
<dbReference type="AlphaFoldDB" id="A0AA35WSG4"/>
<sequence>MLDKTALMEMMRRMLRIRHFEEAVINLVERGEIVGAAHSYIGEEAVAVGACMALRDDDWMTGNHRSHGHPIAKGGNVKTAMAELLGKKTGICKGKGGSMHLADFSIGILGESGILGSSIPVAVGAALGSRLQGNDRVAVCFFGDGASNEGAFHESINLAAVWKLPVIFLCENNQYAVTSSFKEMVAVANISDRAAAYAIPGVLVDGQDALAMHEAVTAAVERARSGQGPTLVEGRTYRYYDHSLGLGRIVRNSYRDDDEVEQWKLRDPLDIHRAMLIEQAIATTDELDAMEEQVKAEIEEAVTFARESPYPDPSEVWEDMYAEPIPLE</sequence>
<dbReference type="InterPro" id="IPR029061">
    <property type="entry name" value="THDP-binding"/>
</dbReference>
<dbReference type="InterPro" id="IPR050642">
    <property type="entry name" value="PDH_E1_Alpha_Subunit"/>
</dbReference>
<dbReference type="CDD" id="cd02000">
    <property type="entry name" value="TPP_E1_PDC_ADC_BCADC"/>
    <property type="match status" value="1"/>
</dbReference>
<reference evidence="7" key="1">
    <citation type="submission" date="2023-03" db="EMBL/GenBank/DDBJ databases">
        <authorList>
            <person name="Steffen K."/>
            <person name="Cardenas P."/>
        </authorList>
    </citation>
    <scope>NUCLEOTIDE SEQUENCE</scope>
</reference>
<organism evidence="7 8">
    <name type="scientific">Geodia barretti</name>
    <name type="common">Barrett's horny sponge</name>
    <dbReference type="NCBI Taxonomy" id="519541"/>
    <lineage>
        <taxon>Eukaryota</taxon>
        <taxon>Metazoa</taxon>
        <taxon>Porifera</taxon>
        <taxon>Demospongiae</taxon>
        <taxon>Heteroscleromorpha</taxon>
        <taxon>Tetractinellida</taxon>
        <taxon>Astrophorina</taxon>
        <taxon>Geodiidae</taxon>
        <taxon>Geodia</taxon>
    </lineage>
</organism>
<gene>
    <name evidence="7" type="ORF">GBAR_LOCUS17668</name>
</gene>
<dbReference type="GO" id="GO:0006086">
    <property type="term" value="P:pyruvate decarboxylation to acetyl-CoA"/>
    <property type="evidence" value="ECO:0007669"/>
    <property type="project" value="TreeGrafter"/>
</dbReference>
<comment type="caution">
    <text evidence="7">The sequence shown here is derived from an EMBL/GenBank/DDBJ whole genome shotgun (WGS) entry which is preliminary data.</text>
</comment>
<keyword evidence="4" id="KW-0786">Thiamine pyrophosphate</keyword>
<proteinExistence type="predicted"/>
<keyword evidence="2" id="KW-0809">Transit peptide</keyword>
<keyword evidence="3" id="KW-0560">Oxidoreductase</keyword>
<evidence type="ECO:0000256" key="5">
    <source>
        <dbReference type="SAM" id="Coils"/>
    </source>
</evidence>
<keyword evidence="8" id="KW-1185">Reference proteome</keyword>
<feature type="domain" description="Dehydrogenase E1 component" evidence="6">
    <location>
        <begin position="12"/>
        <end position="313"/>
    </location>
</feature>
<dbReference type="EMBL" id="CASHTH010002521">
    <property type="protein sequence ID" value="CAI8031149.1"/>
    <property type="molecule type" value="Genomic_DNA"/>
</dbReference>
<dbReference type="SUPFAM" id="SSF52518">
    <property type="entry name" value="Thiamin diphosphate-binding fold (THDP-binding)"/>
    <property type="match status" value="1"/>
</dbReference>
<evidence type="ECO:0000256" key="3">
    <source>
        <dbReference type="ARBA" id="ARBA00023002"/>
    </source>
</evidence>
<evidence type="ECO:0000256" key="4">
    <source>
        <dbReference type="ARBA" id="ARBA00023052"/>
    </source>
</evidence>
<feature type="coiled-coil region" evidence="5">
    <location>
        <begin position="273"/>
        <end position="307"/>
    </location>
</feature>
<dbReference type="InterPro" id="IPR001017">
    <property type="entry name" value="DH_E1"/>
</dbReference>